<dbReference type="GO" id="GO:0005730">
    <property type="term" value="C:nucleolus"/>
    <property type="evidence" value="ECO:0007669"/>
    <property type="project" value="TreeGrafter"/>
</dbReference>
<dbReference type="GO" id="GO:0000785">
    <property type="term" value="C:chromatin"/>
    <property type="evidence" value="ECO:0007669"/>
    <property type="project" value="TreeGrafter"/>
</dbReference>
<keyword evidence="8" id="KW-1185">Reference proteome</keyword>
<evidence type="ECO:0000256" key="1">
    <source>
        <dbReference type="ARBA" id="ARBA00000971"/>
    </source>
</evidence>
<evidence type="ECO:0000256" key="2">
    <source>
        <dbReference type="ARBA" id="ARBA00013194"/>
    </source>
</evidence>
<gene>
    <name evidence="7" type="ORF">LSALG_LOCUS22545</name>
</gene>
<dbReference type="Gene3D" id="3.10.50.40">
    <property type="match status" value="2"/>
</dbReference>
<dbReference type="InterPro" id="IPR001179">
    <property type="entry name" value="PPIase_FKBP_dom"/>
</dbReference>
<protein>
    <recommendedName>
        <fullName evidence="2 5">peptidylprolyl isomerase</fullName>
        <ecNumber evidence="2 5">5.2.1.8</ecNumber>
    </recommendedName>
</protein>
<evidence type="ECO:0000256" key="5">
    <source>
        <dbReference type="PROSITE-ProRule" id="PRU00277"/>
    </source>
</evidence>
<dbReference type="EMBL" id="OX465080">
    <property type="protein sequence ID" value="CAI9282925.1"/>
    <property type="molecule type" value="Genomic_DNA"/>
</dbReference>
<reference evidence="7" key="1">
    <citation type="submission" date="2023-04" db="EMBL/GenBank/DDBJ databases">
        <authorList>
            <person name="Vijverberg K."/>
            <person name="Xiong W."/>
            <person name="Schranz E."/>
        </authorList>
    </citation>
    <scope>NUCLEOTIDE SEQUENCE</scope>
</reference>
<dbReference type="PANTHER" id="PTHR43811">
    <property type="entry name" value="FKBP-TYPE PEPTIDYL-PROLYL CIS-TRANS ISOMERASE FKPA"/>
    <property type="match status" value="1"/>
</dbReference>
<evidence type="ECO:0000313" key="7">
    <source>
        <dbReference type="EMBL" id="CAI9282925.1"/>
    </source>
</evidence>
<sequence length="224" mass="25411">MWGVWVIGQHLSPLVKKGNPSPLRLAKFETDLLSWITILDAYKDGGILKRVVKKGDETGQPCDLDEVIVKYVVKLPDGVIIYESPKEGVEFYLKDGVTITSLPNGFSPIPPNSMLHVELELVSFKSVVHMTNDSKMIKKILKEDEVRYTGMLEDGTVFEKKSFDADEEQVICGLDRGVARMRKREKAILTINHEYGYESQEINCDLAEIPPFSNLIYEVEMIQF</sequence>
<dbReference type="EC" id="5.2.1.8" evidence="2 5"/>
<evidence type="ECO:0000313" key="8">
    <source>
        <dbReference type="Proteomes" id="UP001177003"/>
    </source>
</evidence>
<organism evidence="7 8">
    <name type="scientific">Lactuca saligna</name>
    <name type="common">Willowleaf lettuce</name>
    <dbReference type="NCBI Taxonomy" id="75948"/>
    <lineage>
        <taxon>Eukaryota</taxon>
        <taxon>Viridiplantae</taxon>
        <taxon>Streptophyta</taxon>
        <taxon>Embryophyta</taxon>
        <taxon>Tracheophyta</taxon>
        <taxon>Spermatophyta</taxon>
        <taxon>Magnoliopsida</taxon>
        <taxon>eudicotyledons</taxon>
        <taxon>Gunneridae</taxon>
        <taxon>Pentapetalae</taxon>
        <taxon>asterids</taxon>
        <taxon>campanulids</taxon>
        <taxon>Asterales</taxon>
        <taxon>Asteraceae</taxon>
        <taxon>Cichorioideae</taxon>
        <taxon>Cichorieae</taxon>
        <taxon>Lactucinae</taxon>
        <taxon>Lactuca</taxon>
    </lineage>
</organism>
<keyword evidence="4 5" id="KW-0413">Isomerase</keyword>
<evidence type="ECO:0000259" key="6">
    <source>
        <dbReference type="PROSITE" id="PS50059"/>
    </source>
</evidence>
<dbReference type="Pfam" id="PF00254">
    <property type="entry name" value="FKBP_C"/>
    <property type="match status" value="1"/>
</dbReference>
<accession>A0AA36E664</accession>
<feature type="domain" description="PPIase FKBP-type" evidence="6">
    <location>
        <begin position="146"/>
        <end position="224"/>
    </location>
</feature>
<keyword evidence="3 5" id="KW-0697">Rotamase</keyword>
<dbReference type="GO" id="GO:0003755">
    <property type="term" value="F:peptidyl-prolyl cis-trans isomerase activity"/>
    <property type="evidence" value="ECO:0007669"/>
    <property type="project" value="UniProtKB-KW"/>
</dbReference>
<evidence type="ECO:0000256" key="3">
    <source>
        <dbReference type="ARBA" id="ARBA00023110"/>
    </source>
</evidence>
<dbReference type="PANTHER" id="PTHR43811:SF19">
    <property type="entry name" value="39 KDA FK506-BINDING NUCLEAR PROTEIN"/>
    <property type="match status" value="1"/>
</dbReference>
<proteinExistence type="predicted"/>
<dbReference type="AlphaFoldDB" id="A0AA36E664"/>
<comment type="catalytic activity">
    <reaction evidence="1 5">
        <text>[protein]-peptidylproline (omega=180) = [protein]-peptidylproline (omega=0)</text>
        <dbReference type="Rhea" id="RHEA:16237"/>
        <dbReference type="Rhea" id="RHEA-COMP:10747"/>
        <dbReference type="Rhea" id="RHEA-COMP:10748"/>
        <dbReference type="ChEBI" id="CHEBI:83833"/>
        <dbReference type="ChEBI" id="CHEBI:83834"/>
        <dbReference type="EC" id="5.2.1.8"/>
    </reaction>
</comment>
<dbReference type="Proteomes" id="UP001177003">
    <property type="component" value="Chromosome 4"/>
</dbReference>
<name>A0AA36E664_LACSI</name>
<evidence type="ECO:0000256" key="4">
    <source>
        <dbReference type="ARBA" id="ARBA00023235"/>
    </source>
</evidence>
<dbReference type="InterPro" id="IPR046357">
    <property type="entry name" value="PPIase_dom_sf"/>
</dbReference>
<dbReference type="PROSITE" id="PS50059">
    <property type="entry name" value="FKBP_PPIASE"/>
    <property type="match status" value="1"/>
</dbReference>
<dbReference type="SUPFAM" id="SSF54534">
    <property type="entry name" value="FKBP-like"/>
    <property type="match status" value="2"/>
</dbReference>